<feature type="transmembrane region" description="Helical" evidence="1">
    <location>
        <begin position="146"/>
        <end position="168"/>
    </location>
</feature>
<dbReference type="EMBL" id="AJAT01000013">
    <property type="protein sequence ID" value="EOL44722.1"/>
    <property type="molecule type" value="Genomic_DNA"/>
</dbReference>
<feature type="transmembrane region" description="Helical" evidence="1">
    <location>
        <begin position="92"/>
        <end position="111"/>
    </location>
</feature>
<dbReference type="Proteomes" id="UP000013785">
    <property type="component" value="Unassembled WGS sequence"/>
</dbReference>
<dbReference type="OrthoDB" id="2199132at2"/>
<dbReference type="HOGENOM" id="CLU_1141195_0_0_9"/>
<evidence type="ECO:0000313" key="3">
    <source>
        <dbReference type="Proteomes" id="UP000013785"/>
    </source>
</evidence>
<proteinExistence type="predicted"/>
<keyword evidence="1" id="KW-0812">Transmembrane</keyword>
<reference evidence="2 3" key="1">
    <citation type="submission" date="2013-02" db="EMBL/GenBank/DDBJ databases">
        <title>The Genome Sequence of Enterococcus phoeniculicola BAA-412.</title>
        <authorList>
            <consortium name="The Broad Institute Genome Sequencing Platform"/>
            <consortium name="The Broad Institute Genome Sequencing Center for Infectious Disease"/>
            <person name="Earl A.M."/>
            <person name="Gilmore M.S."/>
            <person name="Lebreton F."/>
            <person name="Walker B."/>
            <person name="Young S.K."/>
            <person name="Zeng Q."/>
            <person name="Gargeya S."/>
            <person name="Fitzgerald M."/>
            <person name="Haas B."/>
            <person name="Abouelleil A."/>
            <person name="Alvarado L."/>
            <person name="Arachchi H.M."/>
            <person name="Berlin A.M."/>
            <person name="Chapman S.B."/>
            <person name="Dewar J."/>
            <person name="Goldberg J."/>
            <person name="Griggs A."/>
            <person name="Gujja S."/>
            <person name="Hansen M."/>
            <person name="Howarth C."/>
            <person name="Imamovic A."/>
            <person name="Larimer J."/>
            <person name="McCowan C."/>
            <person name="Murphy C."/>
            <person name="Neiman D."/>
            <person name="Pearson M."/>
            <person name="Priest M."/>
            <person name="Roberts A."/>
            <person name="Saif S."/>
            <person name="Shea T."/>
            <person name="Sisk P."/>
            <person name="Sykes S."/>
            <person name="Wortman J."/>
            <person name="Nusbaum C."/>
            <person name="Birren B."/>
        </authorList>
    </citation>
    <scope>NUCLEOTIDE SEQUENCE [LARGE SCALE GENOMIC DNA]</scope>
    <source>
        <strain evidence="2 3">ATCC BAA-412</strain>
    </source>
</reference>
<gene>
    <name evidence="2" type="ORF">UC3_01539</name>
</gene>
<evidence type="ECO:0000256" key="1">
    <source>
        <dbReference type="SAM" id="Phobius"/>
    </source>
</evidence>
<accession>R3WB77</accession>
<dbReference type="PATRIC" id="fig|1158610.3.peg.1524"/>
<sequence>MESTHIKRVGILLFPLMQVFFSAWVGHQHQQTGKMMLIGNIFFFCCYLFIHFFFLDTFQKFIDRGKSFPIAIYGIKVVVAFLFWFLMGNYRIKYYFLVFFLVELYQILLFIPKLMLGHDWIHIVVESFFAGMLFPVLLALEKPFSIQLHFLWQFIPACLFIYLVKGIGRNLSIRLEKTNVKGLSLLVVTAGLILLQLFTKGLVNGLLFLLLIVASFVVYKRYQQSIYKQYILSTLLFIGTFLL</sequence>
<feature type="transmembrane region" description="Helical" evidence="1">
    <location>
        <begin position="67"/>
        <end position="86"/>
    </location>
</feature>
<keyword evidence="1" id="KW-0472">Membrane</keyword>
<keyword evidence="3" id="KW-1185">Reference proteome</keyword>
<feature type="transmembrane region" description="Helical" evidence="1">
    <location>
        <begin position="9"/>
        <end position="25"/>
    </location>
</feature>
<feature type="transmembrane region" description="Helical" evidence="1">
    <location>
        <begin position="123"/>
        <end position="140"/>
    </location>
</feature>
<comment type="caution">
    <text evidence="2">The sequence shown here is derived from an EMBL/GenBank/DDBJ whole genome shotgun (WGS) entry which is preliminary data.</text>
</comment>
<dbReference type="STRING" id="154621.RV11_GL002471"/>
<keyword evidence="1" id="KW-1133">Transmembrane helix</keyword>
<protein>
    <submittedName>
        <fullName evidence="2">Uncharacterized protein</fullName>
    </submittedName>
</protein>
<dbReference type="RefSeq" id="WP_010768202.1">
    <property type="nucleotide sequence ID" value="NZ_ASWE01000003.1"/>
</dbReference>
<feature type="transmembrane region" description="Helical" evidence="1">
    <location>
        <begin position="37"/>
        <end position="55"/>
    </location>
</feature>
<organism evidence="2 3">
    <name type="scientific">Enterococcus phoeniculicola ATCC BAA-412</name>
    <dbReference type="NCBI Taxonomy" id="1158610"/>
    <lineage>
        <taxon>Bacteria</taxon>
        <taxon>Bacillati</taxon>
        <taxon>Bacillota</taxon>
        <taxon>Bacilli</taxon>
        <taxon>Lactobacillales</taxon>
        <taxon>Enterococcaceae</taxon>
        <taxon>Enterococcus</taxon>
    </lineage>
</organism>
<dbReference type="AlphaFoldDB" id="R3WB77"/>
<name>R3WB77_9ENTE</name>
<feature type="transmembrane region" description="Helical" evidence="1">
    <location>
        <begin position="180"/>
        <end position="199"/>
    </location>
</feature>
<feature type="transmembrane region" description="Helical" evidence="1">
    <location>
        <begin position="205"/>
        <end position="222"/>
    </location>
</feature>
<evidence type="ECO:0000313" key="2">
    <source>
        <dbReference type="EMBL" id="EOL44722.1"/>
    </source>
</evidence>